<dbReference type="Gene3D" id="3.40.630.30">
    <property type="match status" value="1"/>
</dbReference>
<comment type="caution">
    <text evidence="4">The sequence shown here is derived from an EMBL/GenBank/DDBJ whole genome shotgun (WGS) entry which is preliminary data.</text>
</comment>
<evidence type="ECO:0000313" key="5">
    <source>
        <dbReference type="Proteomes" id="UP000288024"/>
    </source>
</evidence>
<dbReference type="InterPro" id="IPR016181">
    <property type="entry name" value="Acyl_CoA_acyltransferase"/>
</dbReference>
<accession>A0A3S2TT72</accession>
<dbReference type="EMBL" id="RZTZ01000006">
    <property type="protein sequence ID" value="RVT60754.1"/>
    <property type="molecule type" value="Genomic_DNA"/>
</dbReference>
<name>A0A3S2TT72_9BACI</name>
<gene>
    <name evidence="4" type="ORF">EM808_16030</name>
</gene>
<evidence type="ECO:0000313" key="4">
    <source>
        <dbReference type="EMBL" id="RVT60754.1"/>
    </source>
</evidence>
<proteinExistence type="predicted"/>
<reference evidence="4 5" key="1">
    <citation type="submission" date="2019-01" db="EMBL/GenBank/DDBJ databases">
        <title>Bacillus sp. M5HDSG1-1, whole genome shotgun sequence.</title>
        <authorList>
            <person name="Tuo L."/>
        </authorList>
    </citation>
    <scope>NUCLEOTIDE SEQUENCE [LARGE SCALE GENOMIC DNA]</scope>
    <source>
        <strain evidence="4 5">M5HDSG1-1</strain>
    </source>
</reference>
<keyword evidence="1 4" id="KW-0808">Transferase</keyword>
<dbReference type="CDD" id="cd04301">
    <property type="entry name" value="NAT_SF"/>
    <property type="match status" value="1"/>
</dbReference>
<keyword evidence="2" id="KW-0012">Acyltransferase</keyword>
<feature type="domain" description="N-acetyltransferase" evidence="3">
    <location>
        <begin position="1"/>
        <end position="190"/>
    </location>
</feature>
<organism evidence="4 5">
    <name type="scientific">Niallia taxi</name>
    <dbReference type="NCBI Taxonomy" id="2499688"/>
    <lineage>
        <taxon>Bacteria</taxon>
        <taxon>Bacillati</taxon>
        <taxon>Bacillota</taxon>
        <taxon>Bacilli</taxon>
        <taxon>Bacillales</taxon>
        <taxon>Bacillaceae</taxon>
        <taxon>Niallia</taxon>
    </lineage>
</organism>
<dbReference type="Proteomes" id="UP000288024">
    <property type="component" value="Unassembled WGS sequence"/>
</dbReference>
<keyword evidence="5" id="KW-1185">Reference proteome</keyword>
<protein>
    <submittedName>
        <fullName evidence="4">GNAT family N-acetyltransferase</fullName>
    </submittedName>
</protein>
<dbReference type="InterPro" id="IPR000182">
    <property type="entry name" value="GNAT_dom"/>
</dbReference>
<evidence type="ECO:0000256" key="1">
    <source>
        <dbReference type="ARBA" id="ARBA00022679"/>
    </source>
</evidence>
<dbReference type="SUPFAM" id="SSF55729">
    <property type="entry name" value="Acyl-CoA N-acyltransferases (Nat)"/>
    <property type="match status" value="1"/>
</dbReference>
<dbReference type="PANTHER" id="PTHR43420">
    <property type="entry name" value="ACETYLTRANSFERASE"/>
    <property type="match status" value="1"/>
</dbReference>
<dbReference type="PANTHER" id="PTHR43420:SF52">
    <property type="entry name" value="N-ACETYLTRANSFERASE YODP"/>
    <property type="match status" value="1"/>
</dbReference>
<evidence type="ECO:0000256" key="2">
    <source>
        <dbReference type="ARBA" id="ARBA00023315"/>
    </source>
</evidence>
<dbReference type="GO" id="GO:0016747">
    <property type="term" value="F:acyltransferase activity, transferring groups other than amino-acyl groups"/>
    <property type="evidence" value="ECO:0007669"/>
    <property type="project" value="InterPro"/>
</dbReference>
<dbReference type="Pfam" id="PF00583">
    <property type="entry name" value="Acetyltransf_1"/>
    <property type="match status" value="1"/>
</dbReference>
<sequence>MIRSISQKDTTEITALLWVIFEDMELSLLNKIPKNKVLEMVGEAMADPTYRYGMNRGIVFEHNGEIAGVSFGYPAIDESVIDEPFKKVLIKNGYAENETLFVDKEAFPKEWYLDSIVVHKKYRGLGIGSILLKEMDHLAINAGYSTIGLNVDIGNPKAKKLYSSIGYKKVGEIVLSGHRYEHLNKPLMNTRMAN</sequence>
<evidence type="ECO:0000259" key="3">
    <source>
        <dbReference type="PROSITE" id="PS51186"/>
    </source>
</evidence>
<dbReference type="PROSITE" id="PS51186">
    <property type="entry name" value="GNAT"/>
    <property type="match status" value="1"/>
</dbReference>
<dbReference type="AlphaFoldDB" id="A0A3S2TT72"/>
<dbReference type="RefSeq" id="WP_127739226.1">
    <property type="nucleotide sequence ID" value="NZ_CAJCKN010000090.1"/>
</dbReference>
<dbReference type="InterPro" id="IPR050680">
    <property type="entry name" value="YpeA/RimI_acetyltransf"/>
</dbReference>